<dbReference type="GO" id="GO:0019563">
    <property type="term" value="P:glycerol catabolic process"/>
    <property type="evidence" value="ECO:0007669"/>
    <property type="project" value="TreeGrafter"/>
</dbReference>
<protein>
    <recommendedName>
        <fullName evidence="8 9">Triosephosphate isomerase</fullName>
        <shortName evidence="8">TIM</shortName>
        <shortName evidence="8">TPI</shortName>
        <ecNumber evidence="8 9">5.3.1.1</ecNumber>
    </recommendedName>
    <alternativeName>
        <fullName evidence="8">Triose-phosphate isomerase</fullName>
    </alternativeName>
</protein>
<dbReference type="GO" id="GO:0006094">
    <property type="term" value="P:gluconeogenesis"/>
    <property type="evidence" value="ECO:0007669"/>
    <property type="project" value="UniProtKB-UniRule"/>
</dbReference>
<comment type="function">
    <text evidence="8">Involved in the gluconeogenesis. Catalyzes stereospecifically the conversion of dihydroxyacetone phosphate (DHAP) to D-glyceraldehyde-3-phosphate (G3P).</text>
</comment>
<dbReference type="GO" id="GO:0005829">
    <property type="term" value="C:cytosol"/>
    <property type="evidence" value="ECO:0007669"/>
    <property type="project" value="TreeGrafter"/>
</dbReference>
<dbReference type="PANTHER" id="PTHR21139:SF42">
    <property type="entry name" value="TRIOSEPHOSPHATE ISOMERASE"/>
    <property type="match status" value="1"/>
</dbReference>
<dbReference type="CDD" id="cd00311">
    <property type="entry name" value="TIM"/>
    <property type="match status" value="1"/>
</dbReference>
<dbReference type="InterPro" id="IPR022896">
    <property type="entry name" value="TrioseP_Isoase_bac/euk"/>
</dbReference>
<comment type="pathway">
    <text evidence="8 9">Carbohydrate biosynthesis; gluconeogenesis.</text>
</comment>
<name>A0A844LYB1_9GAMM</name>
<sequence>MKSWVIGNWKLNPTSLEQVQHLVTDLVEGVDAQTRSMDNCHLMLAPSFLHLSPVQQALNAKPSTLKLAAQDVSALSAESGAYTGDVSAKQLKDMGVQWVIVGHSERRQYYKESNAVLLKKLLNSAEQGLGVILCIGESESDFEAGHTEQVLDEQLQVIADFLQQLKPEQAGYAEQNLIIAYEPVWAIGTGKVPSVEQVTQIHRFIRQQLHSFDNKLDTTPVIYGGSVKPENAADFSASDQINGVLVGGAALQADSFLAIAKCFNN</sequence>
<dbReference type="OrthoDB" id="9809429at2"/>
<organism evidence="10 11">
    <name type="scientific">Psychrobacter sanguinis</name>
    <dbReference type="NCBI Taxonomy" id="861445"/>
    <lineage>
        <taxon>Bacteria</taxon>
        <taxon>Pseudomonadati</taxon>
        <taxon>Pseudomonadota</taxon>
        <taxon>Gammaproteobacteria</taxon>
        <taxon>Moraxellales</taxon>
        <taxon>Moraxellaceae</taxon>
        <taxon>Psychrobacter</taxon>
    </lineage>
</organism>
<keyword evidence="5 8" id="KW-0963">Cytoplasm</keyword>
<keyword evidence="4 8" id="KW-0312">Gluconeogenesis</keyword>
<dbReference type="AlphaFoldDB" id="A0A844LYB1"/>
<dbReference type="HAMAP" id="MF_00147_B">
    <property type="entry name" value="TIM_B"/>
    <property type="match status" value="1"/>
</dbReference>
<evidence type="ECO:0000256" key="9">
    <source>
        <dbReference type="RuleBase" id="RU363013"/>
    </source>
</evidence>
<evidence type="ECO:0000256" key="6">
    <source>
        <dbReference type="ARBA" id="ARBA00023152"/>
    </source>
</evidence>
<dbReference type="PANTHER" id="PTHR21139">
    <property type="entry name" value="TRIOSEPHOSPHATE ISOMERASE"/>
    <property type="match status" value="1"/>
</dbReference>
<dbReference type="UniPathway" id="UPA00138"/>
<evidence type="ECO:0000256" key="8">
    <source>
        <dbReference type="HAMAP-Rule" id="MF_00147"/>
    </source>
</evidence>
<evidence type="ECO:0000313" key="11">
    <source>
        <dbReference type="Proteomes" id="UP000442109"/>
    </source>
</evidence>
<dbReference type="Proteomes" id="UP000442109">
    <property type="component" value="Unassembled WGS sequence"/>
</dbReference>
<dbReference type="FunFam" id="3.20.20.70:FF:000016">
    <property type="entry name" value="Triosephosphate isomerase"/>
    <property type="match status" value="1"/>
</dbReference>
<evidence type="ECO:0000256" key="3">
    <source>
        <dbReference type="ARBA" id="ARBA00007422"/>
    </source>
</evidence>
<comment type="similarity">
    <text evidence="3 8 9">Belongs to the triosephosphate isomerase family.</text>
</comment>
<dbReference type="RefSeq" id="WP_155586740.1">
    <property type="nucleotide sequence ID" value="NZ_WFKQ01000001.1"/>
</dbReference>
<dbReference type="InterPro" id="IPR035990">
    <property type="entry name" value="TIM_sf"/>
</dbReference>
<dbReference type="GO" id="GO:0006096">
    <property type="term" value="P:glycolytic process"/>
    <property type="evidence" value="ECO:0007669"/>
    <property type="project" value="UniProtKB-UniRule"/>
</dbReference>
<evidence type="ECO:0000256" key="4">
    <source>
        <dbReference type="ARBA" id="ARBA00022432"/>
    </source>
</evidence>
<comment type="pathway">
    <text evidence="2">Carbohydrate metabolism; erythritol degradation.</text>
</comment>
<dbReference type="InterPro" id="IPR000652">
    <property type="entry name" value="Triosephosphate_isomerase"/>
</dbReference>
<dbReference type="Gene3D" id="3.20.20.70">
    <property type="entry name" value="Aldolase class I"/>
    <property type="match status" value="1"/>
</dbReference>
<proteinExistence type="inferred from homology"/>
<evidence type="ECO:0000313" key="10">
    <source>
        <dbReference type="EMBL" id="MUG31661.1"/>
    </source>
</evidence>
<dbReference type="GO" id="GO:0046166">
    <property type="term" value="P:glyceraldehyde-3-phosphate biosynthetic process"/>
    <property type="evidence" value="ECO:0007669"/>
    <property type="project" value="TreeGrafter"/>
</dbReference>
<dbReference type="NCBIfam" id="TIGR00419">
    <property type="entry name" value="tim"/>
    <property type="match status" value="1"/>
</dbReference>
<feature type="binding site" evidence="8">
    <location>
        <position position="188"/>
    </location>
    <ligand>
        <name>substrate</name>
    </ligand>
</feature>
<dbReference type="Pfam" id="PF00121">
    <property type="entry name" value="TIM"/>
    <property type="match status" value="1"/>
</dbReference>
<evidence type="ECO:0000256" key="1">
    <source>
        <dbReference type="ARBA" id="ARBA00004680"/>
    </source>
</evidence>
<keyword evidence="6 8" id="KW-0324">Glycolysis</keyword>
<comment type="pathway">
    <text evidence="1 8 9">Carbohydrate degradation; glycolysis; D-glyceraldehyde 3-phosphate from glycerone phosphate: step 1/1.</text>
</comment>
<reference evidence="10 11" key="1">
    <citation type="journal article" date="2019" name="PLoS ONE">
        <title>Pup mortality in New Zealand sea lions (Phocarctos hookeri) at Enderby Island, Auckland Islands, 2013-18.</title>
        <authorList>
            <person name="Michael S.A."/>
            <person name="Hayman D.T.S."/>
            <person name="Gray R."/>
            <person name="Zhang J."/>
            <person name="Rogers L."/>
            <person name="Roe W.D."/>
        </authorList>
    </citation>
    <scope>NUCLEOTIDE SEQUENCE [LARGE SCALE GENOMIC DNA]</scope>
    <source>
        <strain evidence="10 11">SM868</strain>
    </source>
</reference>
<comment type="catalytic activity">
    <reaction evidence="8 9">
        <text>D-glyceraldehyde 3-phosphate = dihydroxyacetone phosphate</text>
        <dbReference type="Rhea" id="RHEA:18585"/>
        <dbReference type="ChEBI" id="CHEBI:57642"/>
        <dbReference type="ChEBI" id="CHEBI:59776"/>
        <dbReference type="EC" id="5.3.1.1"/>
    </reaction>
</comment>
<dbReference type="InterPro" id="IPR013785">
    <property type="entry name" value="Aldolase_TIM"/>
</dbReference>
<feature type="active site" description="Electrophile" evidence="8">
    <location>
        <position position="103"/>
    </location>
</feature>
<feature type="binding site" evidence="8">
    <location>
        <begin position="8"/>
        <end position="10"/>
    </location>
    <ligand>
        <name>substrate</name>
    </ligand>
</feature>
<dbReference type="PROSITE" id="PS00171">
    <property type="entry name" value="TIM_1"/>
    <property type="match status" value="1"/>
</dbReference>
<feature type="binding site" evidence="8">
    <location>
        <position position="226"/>
    </location>
    <ligand>
        <name>substrate</name>
    </ligand>
</feature>
<keyword evidence="7 8" id="KW-0413">Isomerase</keyword>
<keyword evidence="11" id="KW-1185">Reference proteome</keyword>
<accession>A0A844LYB1</accession>
<feature type="binding site" evidence="8">
    <location>
        <begin position="247"/>
        <end position="248"/>
    </location>
    <ligand>
        <name>substrate</name>
    </ligand>
</feature>
<evidence type="ECO:0000256" key="7">
    <source>
        <dbReference type="ARBA" id="ARBA00023235"/>
    </source>
</evidence>
<gene>
    <name evidence="8" type="primary">tpiA</name>
    <name evidence="10" type="ORF">GB996_02515</name>
</gene>
<feature type="active site" description="Proton acceptor" evidence="8">
    <location>
        <position position="182"/>
    </location>
</feature>
<comment type="subunit">
    <text evidence="8 9">Homodimer.</text>
</comment>
<evidence type="ECO:0000256" key="5">
    <source>
        <dbReference type="ARBA" id="ARBA00022490"/>
    </source>
</evidence>
<dbReference type="GO" id="GO:0004807">
    <property type="term" value="F:triose-phosphate isomerase activity"/>
    <property type="evidence" value="ECO:0007669"/>
    <property type="project" value="UniProtKB-UniRule"/>
</dbReference>
<dbReference type="InterPro" id="IPR020861">
    <property type="entry name" value="Triosephosphate_isomerase_AS"/>
</dbReference>
<dbReference type="EC" id="5.3.1.1" evidence="8 9"/>
<dbReference type="SUPFAM" id="SSF51351">
    <property type="entry name" value="Triosephosphate isomerase (TIM)"/>
    <property type="match status" value="1"/>
</dbReference>
<dbReference type="EMBL" id="WFKQ01000001">
    <property type="protein sequence ID" value="MUG31661.1"/>
    <property type="molecule type" value="Genomic_DNA"/>
</dbReference>
<dbReference type="PROSITE" id="PS51440">
    <property type="entry name" value="TIM_2"/>
    <property type="match status" value="1"/>
</dbReference>
<dbReference type="UniPathway" id="UPA00109">
    <property type="reaction ID" value="UER00189"/>
</dbReference>
<evidence type="ECO:0000256" key="2">
    <source>
        <dbReference type="ARBA" id="ARBA00004939"/>
    </source>
</evidence>
<comment type="subcellular location">
    <subcellularLocation>
        <location evidence="8 9">Cytoplasm</location>
    </subcellularLocation>
</comment>
<comment type="caution">
    <text evidence="10">The sequence shown here is derived from an EMBL/GenBank/DDBJ whole genome shotgun (WGS) entry which is preliminary data.</text>
</comment>